<sequence>MDANMGLIRQVRTDANFVRRKFAITSSSASSYLSQSTPGPLRSFGLLTIKTEGEPNEFLGWLVPDKPMTFVVQKEKSKEKNKPEIKVNLKFDKDEFDDDDDY</sequence>
<keyword evidence="1" id="KW-1185">Reference proteome</keyword>
<proteinExistence type="predicted"/>
<name>A0A915K3P3_ROMCU</name>
<accession>A0A915K3P3</accession>
<dbReference type="WBParaSite" id="nRc.2.0.1.t32941-RA">
    <property type="protein sequence ID" value="nRc.2.0.1.t32941-RA"/>
    <property type="gene ID" value="nRc.2.0.1.g32941"/>
</dbReference>
<evidence type="ECO:0000313" key="1">
    <source>
        <dbReference type="Proteomes" id="UP000887565"/>
    </source>
</evidence>
<dbReference type="Proteomes" id="UP000887565">
    <property type="component" value="Unplaced"/>
</dbReference>
<organism evidence="1 2">
    <name type="scientific">Romanomermis culicivorax</name>
    <name type="common">Nematode worm</name>
    <dbReference type="NCBI Taxonomy" id="13658"/>
    <lineage>
        <taxon>Eukaryota</taxon>
        <taxon>Metazoa</taxon>
        <taxon>Ecdysozoa</taxon>
        <taxon>Nematoda</taxon>
        <taxon>Enoplea</taxon>
        <taxon>Dorylaimia</taxon>
        <taxon>Mermithida</taxon>
        <taxon>Mermithoidea</taxon>
        <taxon>Mermithidae</taxon>
        <taxon>Romanomermis</taxon>
    </lineage>
</organism>
<reference evidence="2" key="1">
    <citation type="submission" date="2022-11" db="UniProtKB">
        <authorList>
            <consortium name="WormBaseParasite"/>
        </authorList>
    </citation>
    <scope>IDENTIFICATION</scope>
</reference>
<evidence type="ECO:0000313" key="2">
    <source>
        <dbReference type="WBParaSite" id="nRc.2.0.1.t32941-RA"/>
    </source>
</evidence>
<dbReference type="AlphaFoldDB" id="A0A915K3P3"/>
<protein>
    <submittedName>
        <fullName evidence="2">Uncharacterized protein</fullName>
    </submittedName>
</protein>